<evidence type="ECO:0000256" key="1">
    <source>
        <dbReference type="SAM" id="Phobius"/>
    </source>
</evidence>
<feature type="transmembrane region" description="Helical" evidence="1">
    <location>
        <begin position="52"/>
        <end position="71"/>
    </location>
</feature>
<accession>A0ABY3SJV2</accession>
<evidence type="ECO:0000313" key="3">
    <source>
        <dbReference type="Proteomes" id="UP001649230"/>
    </source>
</evidence>
<dbReference type="Proteomes" id="UP001649230">
    <property type="component" value="Chromosome"/>
</dbReference>
<evidence type="ECO:0000313" key="2">
    <source>
        <dbReference type="EMBL" id="UJF34098.1"/>
    </source>
</evidence>
<keyword evidence="1" id="KW-1133">Transmembrane helix</keyword>
<gene>
    <name evidence="2" type="ORF">L0M14_02345</name>
</gene>
<dbReference type="RefSeq" id="WP_235120489.1">
    <property type="nucleotide sequence ID" value="NZ_CP090978.1"/>
</dbReference>
<feature type="transmembrane region" description="Helical" evidence="1">
    <location>
        <begin position="107"/>
        <end position="130"/>
    </location>
</feature>
<feature type="transmembrane region" description="Helical" evidence="1">
    <location>
        <begin position="83"/>
        <end position="101"/>
    </location>
</feature>
<dbReference type="EMBL" id="CP090978">
    <property type="protein sequence ID" value="UJF34098.1"/>
    <property type="molecule type" value="Genomic_DNA"/>
</dbReference>
<sequence length="142" mass="16403">MTERSKMGSENEVSLLRLYLLRAGYLVVVVGLGLNVWPEFISRSGSWELMEGVVQCMLIAFWALCVVGLRYPLQMLPVLLWEIVWKLVWLIGVALPIWASGQMDDSTMMMVIECSLVVIFPFVIPWRFVFVNYVKKRGDRWA</sequence>
<name>A0ABY3SJV2_9BACL</name>
<reference evidence="2 3" key="1">
    <citation type="journal article" date="2024" name="Int. J. Syst. Evol. Microbiol.">
        <title>Paenibacillus hexagrammi sp. nov., a novel bacterium isolated from the gut content of Hexagrammos agrammus.</title>
        <authorList>
            <person name="Jung H.K."/>
            <person name="Kim D.G."/>
            <person name="Zin H."/>
            <person name="Park J."/>
            <person name="Jung H."/>
            <person name="Kim Y.O."/>
            <person name="Kong H.J."/>
            <person name="Kim J.W."/>
            <person name="Kim Y.S."/>
        </authorList>
    </citation>
    <scope>NUCLEOTIDE SEQUENCE [LARGE SCALE GENOMIC DNA]</scope>
    <source>
        <strain evidence="2 3">YPD9-1</strain>
    </source>
</reference>
<feature type="transmembrane region" description="Helical" evidence="1">
    <location>
        <begin position="20"/>
        <end position="40"/>
    </location>
</feature>
<keyword evidence="3" id="KW-1185">Reference proteome</keyword>
<keyword evidence="1" id="KW-0472">Membrane</keyword>
<organism evidence="2 3">
    <name type="scientific">Paenibacillus hexagrammi</name>
    <dbReference type="NCBI Taxonomy" id="2908839"/>
    <lineage>
        <taxon>Bacteria</taxon>
        <taxon>Bacillati</taxon>
        <taxon>Bacillota</taxon>
        <taxon>Bacilli</taxon>
        <taxon>Bacillales</taxon>
        <taxon>Paenibacillaceae</taxon>
        <taxon>Paenibacillus</taxon>
    </lineage>
</organism>
<proteinExistence type="predicted"/>
<protein>
    <submittedName>
        <fullName evidence="2">Uncharacterized protein</fullName>
    </submittedName>
</protein>
<keyword evidence="1" id="KW-0812">Transmembrane</keyword>